<keyword evidence="1 3" id="KW-0547">Nucleotide-binding</keyword>
<dbReference type="NCBIfam" id="NF002879">
    <property type="entry name" value="PRK03333.1"/>
    <property type="match status" value="1"/>
</dbReference>
<proteinExistence type="inferred from homology"/>
<gene>
    <name evidence="3 5" type="primary">coaE</name>
    <name evidence="5" type="ORF">GCM10023226_40460</name>
</gene>
<dbReference type="PANTHER" id="PTHR10695:SF46">
    <property type="entry name" value="BIFUNCTIONAL COENZYME A SYNTHASE-RELATED"/>
    <property type="match status" value="1"/>
</dbReference>
<keyword evidence="6" id="KW-1185">Reference proteome</keyword>
<evidence type="ECO:0000313" key="5">
    <source>
        <dbReference type="EMBL" id="GAA4697888.1"/>
    </source>
</evidence>
<comment type="caution">
    <text evidence="5">The sequence shown here is derived from an EMBL/GenBank/DDBJ whole genome shotgun (WGS) entry which is preliminary data.</text>
</comment>
<evidence type="ECO:0000256" key="2">
    <source>
        <dbReference type="ARBA" id="ARBA00022840"/>
    </source>
</evidence>
<dbReference type="EMBL" id="BAABIM010000005">
    <property type="protein sequence ID" value="GAA4697888.1"/>
    <property type="molecule type" value="Genomic_DNA"/>
</dbReference>
<dbReference type="Pfam" id="PF01121">
    <property type="entry name" value="CoaE"/>
    <property type="match status" value="1"/>
</dbReference>
<dbReference type="NCBIfam" id="TIGR00152">
    <property type="entry name" value="dephospho-CoA kinase"/>
    <property type="match status" value="1"/>
</dbReference>
<dbReference type="PROSITE" id="PS51219">
    <property type="entry name" value="DPCK"/>
    <property type="match status" value="1"/>
</dbReference>
<dbReference type="InterPro" id="IPR027417">
    <property type="entry name" value="P-loop_NTPase"/>
</dbReference>
<keyword evidence="3" id="KW-0173">Coenzyme A biosynthesis</keyword>
<evidence type="ECO:0000256" key="4">
    <source>
        <dbReference type="NCBIfam" id="TIGR00152"/>
    </source>
</evidence>
<evidence type="ECO:0000256" key="3">
    <source>
        <dbReference type="HAMAP-Rule" id="MF_00376"/>
    </source>
</evidence>
<comment type="similarity">
    <text evidence="3">Belongs to the CoaE family.</text>
</comment>
<accession>A0ABP8X312</accession>
<keyword evidence="2 3" id="KW-0067">ATP-binding</keyword>
<keyword evidence="3" id="KW-0808">Transferase</keyword>
<dbReference type="GO" id="GO:0016301">
    <property type="term" value="F:kinase activity"/>
    <property type="evidence" value="ECO:0007669"/>
    <property type="project" value="UniProtKB-KW"/>
</dbReference>
<comment type="subcellular location">
    <subcellularLocation>
        <location evidence="3">Cytoplasm</location>
    </subcellularLocation>
</comment>
<organism evidence="5 6">
    <name type="scientific">Nocardioides nanhaiensis</name>
    <dbReference type="NCBI Taxonomy" id="1476871"/>
    <lineage>
        <taxon>Bacteria</taxon>
        <taxon>Bacillati</taxon>
        <taxon>Actinomycetota</taxon>
        <taxon>Actinomycetes</taxon>
        <taxon>Propionibacteriales</taxon>
        <taxon>Nocardioidaceae</taxon>
        <taxon>Nocardioides</taxon>
    </lineage>
</organism>
<dbReference type="CDD" id="cd02022">
    <property type="entry name" value="DPCK"/>
    <property type="match status" value="1"/>
</dbReference>
<evidence type="ECO:0000256" key="1">
    <source>
        <dbReference type="ARBA" id="ARBA00022741"/>
    </source>
</evidence>
<dbReference type="InterPro" id="IPR001977">
    <property type="entry name" value="Depp_CoAkinase"/>
</dbReference>
<comment type="catalytic activity">
    <reaction evidence="3">
        <text>3'-dephospho-CoA + ATP = ADP + CoA + H(+)</text>
        <dbReference type="Rhea" id="RHEA:18245"/>
        <dbReference type="ChEBI" id="CHEBI:15378"/>
        <dbReference type="ChEBI" id="CHEBI:30616"/>
        <dbReference type="ChEBI" id="CHEBI:57287"/>
        <dbReference type="ChEBI" id="CHEBI:57328"/>
        <dbReference type="ChEBI" id="CHEBI:456216"/>
        <dbReference type="EC" id="2.7.1.24"/>
    </reaction>
</comment>
<evidence type="ECO:0000313" key="6">
    <source>
        <dbReference type="Proteomes" id="UP001500621"/>
    </source>
</evidence>
<comment type="function">
    <text evidence="3">Catalyzes the phosphorylation of the 3'-hydroxyl group of dephosphocoenzyme A to form coenzyme A.</text>
</comment>
<name>A0ABP8X312_9ACTN</name>
<comment type="pathway">
    <text evidence="3">Cofactor biosynthesis; coenzyme A biosynthesis; CoA from (R)-pantothenate: step 5/5.</text>
</comment>
<dbReference type="RefSeq" id="WP_345271713.1">
    <property type="nucleotide sequence ID" value="NZ_BAABIM010000005.1"/>
</dbReference>
<dbReference type="SUPFAM" id="SSF52540">
    <property type="entry name" value="P-loop containing nucleoside triphosphate hydrolases"/>
    <property type="match status" value="1"/>
</dbReference>
<sequence length="202" mass="21835">MRVGLTGGVGSGKSTVAAELAELGAVVIDADQLAREVVARGTPGLAAVVEEFGEQLLTPEGDLDRPAMGALVFGDESRRRALEAIVHPLVFERYAELEGATGPDDVVVHDIPLLVESGRAEEFEAVLVVDVPDAVRIERLVRDRGWTREDAESRIAAQAAREERLAVATHVIDNAGTREELRERVRAVWRELDDAARVTDPA</sequence>
<feature type="binding site" evidence="3">
    <location>
        <begin position="10"/>
        <end position="15"/>
    </location>
    <ligand>
        <name>ATP</name>
        <dbReference type="ChEBI" id="CHEBI:30616"/>
    </ligand>
</feature>
<reference evidence="6" key="1">
    <citation type="journal article" date="2019" name="Int. J. Syst. Evol. Microbiol.">
        <title>The Global Catalogue of Microorganisms (GCM) 10K type strain sequencing project: providing services to taxonomists for standard genome sequencing and annotation.</title>
        <authorList>
            <consortium name="The Broad Institute Genomics Platform"/>
            <consortium name="The Broad Institute Genome Sequencing Center for Infectious Disease"/>
            <person name="Wu L."/>
            <person name="Ma J."/>
        </authorList>
    </citation>
    <scope>NUCLEOTIDE SEQUENCE [LARGE SCALE GENOMIC DNA]</scope>
    <source>
        <strain evidence="6">JCM 18127</strain>
    </source>
</reference>
<keyword evidence="3" id="KW-0963">Cytoplasm</keyword>
<dbReference type="HAMAP" id="MF_00376">
    <property type="entry name" value="Dephospho_CoA_kinase"/>
    <property type="match status" value="1"/>
</dbReference>
<keyword evidence="3 5" id="KW-0418">Kinase</keyword>
<dbReference type="Proteomes" id="UP001500621">
    <property type="component" value="Unassembled WGS sequence"/>
</dbReference>
<protein>
    <recommendedName>
        <fullName evidence="3 4">Dephospho-CoA kinase</fullName>
        <ecNumber evidence="3 4">2.7.1.24</ecNumber>
    </recommendedName>
    <alternativeName>
        <fullName evidence="3">Dephosphocoenzyme A kinase</fullName>
    </alternativeName>
</protein>
<dbReference type="EC" id="2.7.1.24" evidence="3 4"/>
<dbReference type="PANTHER" id="PTHR10695">
    <property type="entry name" value="DEPHOSPHO-COA KINASE-RELATED"/>
    <property type="match status" value="1"/>
</dbReference>
<dbReference type="Gene3D" id="3.40.50.300">
    <property type="entry name" value="P-loop containing nucleotide triphosphate hydrolases"/>
    <property type="match status" value="1"/>
</dbReference>